<dbReference type="VEuPathDB" id="FungiDB:ASPBRDRAFT_48635"/>
<reference evidence="3" key="1">
    <citation type="journal article" date="2017" name="Genome Biol.">
        <title>Comparative genomics reveals high biological diversity and specific adaptations in the industrially and medically important fungal genus Aspergillus.</title>
        <authorList>
            <person name="de Vries R.P."/>
            <person name="Riley R."/>
            <person name="Wiebenga A."/>
            <person name="Aguilar-Osorio G."/>
            <person name="Amillis S."/>
            <person name="Uchima C.A."/>
            <person name="Anderluh G."/>
            <person name="Asadollahi M."/>
            <person name="Askin M."/>
            <person name="Barry K."/>
            <person name="Battaglia E."/>
            <person name="Bayram O."/>
            <person name="Benocci T."/>
            <person name="Braus-Stromeyer S.A."/>
            <person name="Caldana C."/>
            <person name="Canovas D."/>
            <person name="Cerqueira G.C."/>
            <person name="Chen F."/>
            <person name="Chen W."/>
            <person name="Choi C."/>
            <person name="Clum A."/>
            <person name="Dos Santos R.A."/>
            <person name="Damasio A.R."/>
            <person name="Diallinas G."/>
            <person name="Emri T."/>
            <person name="Fekete E."/>
            <person name="Flipphi M."/>
            <person name="Freyberg S."/>
            <person name="Gallo A."/>
            <person name="Gournas C."/>
            <person name="Habgood R."/>
            <person name="Hainaut M."/>
            <person name="Harispe M.L."/>
            <person name="Henrissat B."/>
            <person name="Hilden K.S."/>
            <person name="Hope R."/>
            <person name="Hossain A."/>
            <person name="Karabika E."/>
            <person name="Karaffa L."/>
            <person name="Karanyi Z."/>
            <person name="Krasevec N."/>
            <person name="Kuo A."/>
            <person name="Kusch H."/>
            <person name="LaButti K."/>
            <person name="Lagendijk E.L."/>
            <person name="Lapidus A."/>
            <person name="Levasseur A."/>
            <person name="Lindquist E."/>
            <person name="Lipzen A."/>
            <person name="Logrieco A.F."/>
            <person name="MacCabe A."/>
            <person name="Maekelae M.R."/>
            <person name="Malavazi I."/>
            <person name="Melin P."/>
            <person name="Meyer V."/>
            <person name="Mielnichuk N."/>
            <person name="Miskei M."/>
            <person name="Molnar A.P."/>
            <person name="Mule G."/>
            <person name="Ngan C.Y."/>
            <person name="Orejas M."/>
            <person name="Orosz E."/>
            <person name="Ouedraogo J.P."/>
            <person name="Overkamp K.M."/>
            <person name="Park H.-S."/>
            <person name="Perrone G."/>
            <person name="Piumi F."/>
            <person name="Punt P.J."/>
            <person name="Ram A.F."/>
            <person name="Ramon A."/>
            <person name="Rauscher S."/>
            <person name="Record E."/>
            <person name="Riano-Pachon D.M."/>
            <person name="Robert V."/>
            <person name="Roehrig J."/>
            <person name="Ruller R."/>
            <person name="Salamov A."/>
            <person name="Salih N.S."/>
            <person name="Samson R.A."/>
            <person name="Sandor E."/>
            <person name="Sanguinetti M."/>
            <person name="Schuetze T."/>
            <person name="Sepcic K."/>
            <person name="Shelest E."/>
            <person name="Sherlock G."/>
            <person name="Sophianopoulou V."/>
            <person name="Squina F.M."/>
            <person name="Sun H."/>
            <person name="Susca A."/>
            <person name="Todd R.B."/>
            <person name="Tsang A."/>
            <person name="Unkles S.E."/>
            <person name="van de Wiele N."/>
            <person name="van Rossen-Uffink D."/>
            <person name="Oliveira J.V."/>
            <person name="Vesth T.C."/>
            <person name="Visser J."/>
            <person name="Yu J.-H."/>
            <person name="Zhou M."/>
            <person name="Andersen M.R."/>
            <person name="Archer D.B."/>
            <person name="Baker S.E."/>
            <person name="Benoit I."/>
            <person name="Brakhage A.A."/>
            <person name="Braus G.H."/>
            <person name="Fischer R."/>
            <person name="Frisvad J.C."/>
            <person name="Goldman G.H."/>
            <person name="Houbraken J."/>
            <person name="Oakley B."/>
            <person name="Pocsi I."/>
            <person name="Scazzocchio C."/>
            <person name="Seiboth B."/>
            <person name="vanKuyk P.A."/>
            <person name="Wortman J."/>
            <person name="Dyer P.S."/>
            <person name="Grigoriev I.V."/>
        </authorList>
    </citation>
    <scope>NUCLEOTIDE SEQUENCE [LARGE SCALE GENOMIC DNA]</scope>
    <source>
        <strain evidence="3">CBS 101740 / IMI 381727 / IBT 21946</strain>
    </source>
</reference>
<keyword evidence="3" id="KW-1185">Reference proteome</keyword>
<keyword evidence="1" id="KW-0732">Signal</keyword>
<dbReference type="AlphaFoldDB" id="A0A1L9U4T6"/>
<proteinExistence type="predicted"/>
<dbReference type="Proteomes" id="UP000184499">
    <property type="component" value="Unassembled WGS sequence"/>
</dbReference>
<dbReference type="RefSeq" id="XP_067473934.1">
    <property type="nucleotide sequence ID" value="XM_067626130.1"/>
</dbReference>
<protein>
    <submittedName>
        <fullName evidence="2">Uncharacterized protein</fullName>
    </submittedName>
</protein>
<accession>A0A1L9U4T6</accession>
<evidence type="ECO:0000313" key="3">
    <source>
        <dbReference type="Proteomes" id="UP000184499"/>
    </source>
</evidence>
<gene>
    <name evidence="2" type="ORF">ASPBRDRAFT_48635</name>
</gene>
<feature type="signal peptide" evidence="1">
    <location>
        <begin position="1"/>
        <end position="22"/>
    </location>
</feature>
<organism evidence="2 3">
    <name type="scientific">Aspergillus brasiliensis (strain CBS 101740 / IMI 381727 / IBT 21946)</name>
    <dbReference type="NCBI Taxonomy" id="767769"/>
    <lineage>
        <taxon>Eukaryota</taxon>
        <taxon>Fungi</taxon>
        <taxon>Dikarya</taxon>
        <taxon>Ascomycota</taxon>
        <taxon>Pezizomycotina</taxon>
        <taxon>Eurotiomycetes</taxon>
        <taxon>Eurotiomycetidae</taxon>
        <taxon>Eurotiales</taxon>
        <taxon>Aspergillaceae</taxon>
        <taxon>Aspergillus</taxon>
        <taxon>Aspergillus subgen. Circumdati</taxon>
    </lineage>
</organism>
<name>A0A1L9U4T6_ASPBC</name>
<evidence type="ECO:0000313" key="2">
    <source>
        <dbReference type="EMBL" id="OJJ66684.1"/>
    </source>
</evidence>
<feature type="chain" id="PRO_5009887718" evidence="1">
    <location>
        <begin position="23"/>
        <end position="51"/>
    </location>
</feature>
<sequence>MPFPSALICSAPFPFLFFPFFSLVPCSVSPDFASAVFSPFDSSPLHTSWPF</sequence>
<evidence type="ECO:0000256" key="1">
    <source>
        <dbReference type="SAM" id="SignalP"/>
    </source>
</evidence>
<dbReference type="GeneID" id="93578618"/>
<dbReference type="EMBL" id="KV878697">
    <property type="protein sequence ID" value="OJJ66684.1"/>
    <property type="molecule type" value="Genomic_DNA"/>
</dbReference>